<evidence type="ECO:0000313" key="2">
    <source>
        <dbReference type="Proteomes" id="UP000053825"/>
    </source>
</evidence>
<dbReference type="EMBL" id="KQ414639">
    <property type="protein sequence ID" value="KOC66814.1"/>
    <property type="molecule type" value="Genomic_DNA"/>
</dbReference>
<dbReference type="Proteomes" id="UP000053825">
    <property type="component" value="Unassembled WGS sequence"/>
</dbReference>
<evidence type="ECO:0000313" key="1">
    <source>
        <dbReference type="EMBL" id="KOC66814.1"/>
    </source>
</evidence>
<reference evidence="1 2" key="1">
    <citation type="submission" date="2015-07" db="EMBL/GenBank/DDBJ databases">
        <title>The genome of Habropoda laboriosa.</title>
        <authorList>
            <person name="Pan H."/>
            <person name="Kapheim K."/>
        </authorList>
    </citation>
    <scope>NUCLEOTIDE SEQUENCE [LARGE SCALE GENOMIC DNA]</scope>
    <source>
        <strain evidence="1">0110345459</strain>
    </source>
</reference>
<sequence>MIGSSEYRVNRNHGVLYEKPCKSGFSFERAIDEGENSRSPMKDPRRRQTLRYDMNAFCVQKRGKFRSFFGLTPVSTNELLFLTVDISEKSLF</sequence>
<organism evidence="1 2">
    <name type="scientific">Habropoda laboriosa</name>
    <dbReference type="NCBI Taxonomy" id="597456"/>
    <lineage>
        <taxon>Eukaryota</taxon>
        <taxon>Metazoa</taxon>
        <taxon>Ecdysozoa</taxon>
        <taxon>Arthropoda</taxon>
        <taxon>Hexapoda</taxon>
        <taxon>Insecta</taxon>
        <taxon>Pterygota</taxon>
        <taxon>Neoptera</taxon>
        <taxon>Endopterygota</taxon>
        <taxon>Hymenoptera</taxon>
        <taxon>Apocrita</taxon>
        <taxon>Aculeata</taxon>
        <taxon>Apoidea</taxon>
        <taxon>Anthophila</taxon>
        <taxon>Apidae</taxon>
        <taxon>Habropoda</taxon>
    </lineage>
</organism>
<proteinExistence type="predicted"/>
<dbReference type="AlphaFoldDB" id="A0A0L7R7I9"/>
<gene>
    <name evidence="1" type="ORF">WH47_12619</name>
</gene>
<keyword evidence="2" id="KW-1185">Reference proteome</keyword>
<protein>
    <submittedName>
        <fullName evidence="1">Uncharacterized protein</fullName>
    </submittedName>
</protein>
<name>A0A0L7R7I9_9HYME</name>
<accession>A0A0L7R7I9</accession>